<dbReference type="InterPro" id="IPR055730">
    <property type="entry name" value="P11_C"/>
</dbReference>
<evidence type="ECO:0000256" key="2">
    <source>
        <dbReference type="SAM" id="Phobius"/>
    </source>
</evidence>
<feature type="transmembrane region" description="Helical" evidence="2">
    <location>
        <begin position="6"/>
        <end position="24"/>
    </location>
</feature>
<reference evidence="4" key="1">
    <citation type="journal article" date="2020" name="Nature">
        <title>Giant virus diversity and host interactions through global metagenomics.</title>
        <authorList>
            <person name="Schulz F."/>
            <person name="Roux S."/>
            <person name="Paez-Espino D."/>
            <person name="Jungbluth S."/>
            <person name="Walsh D.A."/>
            <person name="Denef V.J."/>
            <person name="McMahon K.D."/>
            <person name="Konstantinidis K.T."/>
            <person name="Eloe-Fadrosh E.A."/>
            <person name="Kyrpides N.C."/>
            <person name="Woyke T."/>
        </authorList>
    </citation>
    <scope>NUCLEOTIDE SEQUENCE</scope>
    <source>
        <strain evidence="4">GVMAG-M-3300023174-132</strain>
    </source>
</reference>
<keyword evidence="2" id="KW-0472">Membrane</keyword>
<evidence type="ECO:0000313" key="4">
    <source>
        <dbReference type="EMBL" id="QHT13670.1"/>
    </source>
</evidence>
<dbReference type="EMBL" id="MN739575">
    <property type="protein sequence ID" value="QHT13670.1"/>
    <property type="molecule type" value="Genomic_DNA"/>
</dbReference>
<feature type="region of interest" description="Disordered" evidence="1">
    <location>
        <begin position="59"/>
        <end position="87"/>
    </location>
</feature>
<accession>A0A6C0DBB0</accession>
<evidence type="ECO:0000256" key="1">
    <source>
        <dbReference type="SAM" id="MobiDB-lite"/>
    </source>
</evidence>
<feature type="domain" description="Minor capsid protein P11 C-terminal conserved region" evidence="3">
    <location>
        <begin position="126"/>
        <end position="208"/>
    </location>
</feature>
<proteinExistence type="predicted"/>
<keyword evidence="2" id="KW-0812">Transmembrane</keyword>
<feature type="compositionally biased region" description="Pro residues" evidence="1">
    <location>
        <begin position="183"/>
        <end position="193"/>
    </location>
</feature>
<sequence length="208" mass="22212">MFDWNLIAGLVVLALVVWVGYSFAPRLRAMMSGAEMFTNGSGNGNMVAHALKDAYVNKKPTDGQNDALQAGDKDGAHAAKSPKPAMGAMGAEKFSDYARYNSDESLSPVPMAAAAKPQGCYPREQLNPAELLPKDENSMWAQANPVGSGDIQGKNFLSAGALIGINTIGQSLRNSNLQLRAEPPNPQQPPGPWNIPTIAPDLQRRPLE</sequence>
<protein>
    <recommendedName>
        <fullName evidence="3">Minor capsid protein P11 C-terminal conserved region domain-containing protein</fullName>
    </recommendedName>
</protein>
<dbReference type="AlphaFoldDB" id="A0A6C0DBB0"/>
<organism evidence="4">
    <name type="scientific">viral metagenome</name>
    <dbReference type="NCBI Taxonomy" id="1070528"/>
    <lineage>
        <taxon>unclassified sequences</taxon>
        <taxon>metagenomes</taxon>
        <taxon>organismal metagenomes</taxon>
    </lineage>
</organism>
<dbReference type="Pfam" id="PF23983">
    <property type="entry name" value="P11_C"/>
    <property type="match status" value="1"/>
</dbReference>
<keyword evidence="2" id="KW-1133">Transmembrane helix</keyword>
<name>A0A6C0DBB0_9ZZZZ</name>
<feature type="region of interest" description="Disordered" evidence="1">
    <location>
        <begin position="178"/>
        <end position="208"/>
    </location>
</feature>
<evidence type="ECO:0000259" key="3">
    <source>
        <dbReference type="Pfam" id="PF23983"/>
    </source>
</evidence>